<sequence length="423" mass="48122">MVKLEGLSQHFALRPISSEQDLKSYKRFAVEDHIPAAREEFRLSDGVWFNNHANVLDKAKRSGSDTWLSRPDQFCIYRVDGQINTLLTTVEYKPPHKLLVQTIREGFRPMEFWQEIVKPDTILADGPERQRYNAVRLAGSMAVQQFHGMIEYGVGCSFIINGLMDVQLWVPNDDLTTLYYNIGEEPWTRAWRNAAQSKLPKWHLVLDSDRSQLLVESSLDSEADPTASAGRKRGGQSHSHDAPYCTQKCLLRLQQGGVLDPECPNTKLHMLSRRADHHPISATNLVKMLKLQLDWDLDHNCTPIGPCGSSGAPFKITAINLALTYFLYGAGRIRHMLLIGWGGETVGDPPLDKIIQHAISRSVKEIRRFRVVHQDLRPDNILWNAELGRLCTLDRQLLHKHPGALKRLQCGPEERHSKRVRVV</sequence>
<proteinExistence type="predicted"/>
<dbReference type="RefSeq" id="XP_022576579.1">
    <property type="nucleotide sequence ID" value="XM_022726227.1"/>
</dbReference>
<dbReference type="OrthoDB" id="2156052at2759"/>
<dbReference type="VEuPathDB" id="FungiDB:ASPZODRAFT_155549"/>
<accession>A0A1L9S4H7</accession>
<protein>
    <recommendedName>
        <fullName evidence="4">Protein kinase domain-containing protein</fullName>
    </recommendedName>
</protein>
<evidence type="ECO:0000313" key="3">
    <source>
        <dbReference type="Proteomes" id="UP000184188"/>
    </source>
</evidence>
<organism evidence="2 3">
    <name type="scientific">Penicilliopsis zonata CBS 506.65</name>
    <dbReference type="NCBI Taxonomy" id="1073090"/>
    <lineage>
        <taxon>Eukaryota</taxon>
        <taxon>Fungi</taxon>
        <taxon>Dikarya</taxon>
        <taxon>Ascomycota</taxon>
        <taxon>Pezizomycotina</taxon>
        <taxon>Eurotiomycetes</taxon>
        <taxon>Eurotiomycetidae</taxon>
        <taxon>Eurotiales</taxon>
        <taxon>Aspergillaceae</taxon>
        <taxon>Penicilliopsis</taxon>
    </lineage>
</organism>
<name>A0A1L9S4H7_9EURO</name>
<dbReference type="GeneID" id="34612691"/>
<reference evidence="3" key="1">
    <citation type="journal article" date="2017" name="Genome Biol.">
        <title>Comparative genomics reveals high biological diversity and specific adaptations in the industrially and medically important fungal genus Aspergillus.</title>
        <authorList>
            <person name="de Vries R.P."/>
            <person name="Riley R."/>
            <person name="Wiebenga A."/>
            <person name="Aguilar-Osorio G."/>
            <person name="Amillis S."/>
            <person name="Uchima C.A."/>
            <person name="Anderluh G."/>
            <person name="Asadollahi M."/>
            <person name="Askin M."/>
            <person name="Barry K."/>
            <person name="Battaglia E."/>
            <person name="Bayram O."/>
            <person name="Benocci T."/>
            <person name="Braus-Stromeyer S.A."/>
            <person name="Caldana C."/>
            <person name="Canovas D."/>
            <person name="Cerqueira G.C."/>
            <person name="Chen F."/>
            <person name="Chen W."/>
            <person name="Choi C."/>
            <person name="Clum A."/>
            <person name="Dos Santos R.A."/>
            <person name="Damasio A.R."/>
            <person name="Diallinas G."/>
            <person name="Emri T."/>
            <person name="Fekete E."/>
            <person name="Flipphi M."/>
            <person name="Freyberg S."/>
            <person name="Gallo A."/>
            <person name="Gournas C."/>
            <person name="Habgood R."/>
            <person name="Hainaut M."/>
            <person name="Harispe M.L."/>
            <person name="Henrissat B."/>
            <person name="Hilden K.S."/>
            <person name="Hope R."/>
            <person name="Hossain A."/>
            <person name="Karabika E."/>
            <person name="Karaffa L."/>
            <person name="Karanyi Z."/>
            <person name="Krasevec N."/>
            <person name="Kuo A."/>
            <person name="Kusch H."/>
            <person name="LaButti K."/>
            <person name="Lagendijk E.L."/>
            <person name="Lapidus A."/>
            <person name="Levasseur A."/>
            <person name="Lindquist E."/>
            <person name="Lipzen A."/>
            <person name="Logrieco A.F."/>
            <person name="MacCabe A."/>
            <person name="Maekelae M.R."/>
            <person name="Malavazi I."/>
            <person name="Melin P."/>
            <person name="Meyer V."/>
            <person name="Mielnichuk N."/>
            <person name="Miskei M."/>
            <person name="Molnar A.P."/>
            <person name="Mule G."/>
            <person name="Ngan C.Y."/>
            <person name="Orejas M."/>
            <person name="Orosz E."/>
            <person name="Ouedraogo J.P."/>
            <person name="Overkamp K.M."/>
            <person name="Park H.-S."/>
            <person name="Perrone G."/>
            <person name="Piumi F."/>
            <person name="Punt P.J."/>
            <person name="Ram A.F."/>
            <person name="Ramon A."/>
            <person name="Rauscher S."/>
            <person name="Record E."/>
            <person name="Riano-Pachon D.M."/>
            <person name="Robert V."/>
            <person name="Roehrig J."/>
            <person name="Ruller R."/>
            <person name="Salamov A."/>
            <person name="Salih N.S."/>
            <person name="Samson R.A."/>
            <person name="Sandor E."/>
            <person name="Sanguinetti M."/>
            <person name="Schuetze T."/>
            <person name="Sepcic K."/>
            <person name="Shelest E."/>
            <person name="Sherlock G."/>
            <person name="Sophianopoulou V."/>
            <person name="Squina F.M."/>
            <person name="Sun H."/>
            <person name="Susca A."/>
            <person name="Todd R.B."/>
            <person name="Tsang A."/>
            <person name="Unkles S.E."/>
            <person name="van de Wiele N."/>
            <person name="van Rossen-Uffink D."/>
            <person name="Oliveira J.V."/>
            <person name="Vesth T.C."/>
            <person name="Visser J."/>
            <person name="Yu J.-H."/>
            <person name="Zhou M."/>
            <person name="Andersen M.R."/>
            <person name="Archer D.B."/>
            <person name="Baker S.E."/>
            <person name="Benoit I."/>
            <person name="Brakhage A.A."/>
            <person name="Braus G.H."/>
            <person name="Fischer R."/>
            <person name="Frisvad J.C."/>
            <person name="Goldman G.H."/>
            <person name="Houbraken J."/>
            <person name="Oakley B."/>
            <person name="Pocsi I."/>
            <person name="Scazzocchio C."/>
            <person name="Seiboth B."/>
            <person name="vanKuyk P.A."/>
            <person name="Wortman J."/>
            <person name="Dyer P.S."/>
            <person name="Grigoriev I.V."/>
        </authorList>
    </citation>
    <scope>NUCLEOTIDE SEQUENCE [LARGE SCALE GENOMIC DNA]</scope>
    <source>
        <strain evidence="3">CBS 506.65</strain>
    </source>
</reference>
<keyword evidence="3" id="KW-1185">Reference proteome</keyword>
<evidence type="ECO:0000313" key="2">
    <source>
        <dbReference type="EMBL" id="OJJ42069.1"/>
    </source>
</evidence>
<dbReference type="STRING" id="1073090.A0A1L9S4H7"/>
<feature type="region of interest" description="Disordered" evidence="1">
    <location>
        <begin position="217"/>
        <end position="240"/>
    </location>
</feature>
<evidence type="ECO:0000256" key="1">
    <source>
        <dbReference type="SAM" id="MobiDB-lite"/>
    </source>
</evidence>
<dbReference type="EMBL" id="KV878371">
    <property type="protein sequence ID" value="OJJ42069.1"/>
    <property type="molecule type" value="Genomic_DNA"/>
</dbReference>
<evidence type="ECO:0008006" key="4">
    <source>
        <dbReference type="Google" id="ProtNLM"/>
    </source>
</evidence>
<dbReference type="AlphaFoldDB" id="A0A1L9S4H7"/>
<gene>
    <name evidence="2" type="ORF">ASPZODRAFT_155549</name>
</gene>
<dbReference type="Proteomes" id="UP000184188">
    <property type="component" value="Unassembled WGS sequence"/>
</dbReference>